<feature type="short sequence motif" description="DGA/G" evidence="4">
    <location>
        <begin position="163"/>
        <end position="165"/>
    </location>
</feature>
<protein>
    <recommendedName>
        <fullName evidence="5">PNPLA domain-containing protein</fullName>
    </recommendedName>
</protein>
<comment type="caution">
    <text evidence="4">Lacks conserved residue(s) required for the propagation of feature annotation.</text>
</comment>
<keyword evidence="2 4" id="KW-0442">Lipid degradation</keyword>
<feature type="active site" description="Proton acceptor" evidence="4">
    <location>
        <position position="163"/>
    </location>
</feature>
<keyword evidence="3 4" id="KW-0443">Lipid metabolism</keyword>
<feature type="active site" description="Nucleophile" evidence="4">
    <location>
        <position position="51"/>
    </location>
</feature>
<evidence type="ECO:0000313" key="7">
    <source>
        <dbReference type="Proteomes" id="UP000027997"/>
    </source>
</evidence>
<dbReference type="Gene3D" id="3.40.1090.10">
    <property type="entry name" value="Cytosolic phospholipase A2 catalytic domain"/>
    <property type="match status" value="2"/>
</dbReference>
<proteinExistence type="predicted"/>
<feature type="short sequence motif" description="GXSXG" evidence="4">
    <location>
        <begin position="49"/>
        <end position="53"/>
    </location>
</feature>
<evidence type="ECO:0000313" key="6">
    <source>
        <dbReference type="EMBL" id="KEI71093.1"/>
    </source>
</evidence>
<dbReference type="PANTHER" id="PTHR14226">
    <property type="entry name" value="NEUROPATHY TARGET ESTERASE/SWISS CHEESE D.MELANOGASTER"/>
    <property type="match status" value="1"/>
</dbReference>
<dbReference type="Proteomes" id="UP000027997">
    <property type="component" value="Unassembled WGS sequence"/>
</dbReference>
<dbReference type="CDD" id="cd07205">
    <property type="entry name" value="Pat_PNPLA6_PNPLA7_NTE1_like"/>
    <property type="match status" value="1"/>
</dbReference>
<evidence type="ECO:0000256" key="3">
    <source>
        <dbReference type="ARBA" id="ARBA00023098"/>
    </source>
</evidence>
<evidence type="ECO:0000259" key="5">
    <source>
        <dbReference type="PROSITE" id="PS51635"/>
    </source>
</evidence>
<evidence type="ECO:0000256" key="1">
    <source>
        <dbReference type="ARBA" id="ARBA00022801"/>
    </source>
</evidence>
<dbReference type="PROSITE" id="PS51635">
    <property type="entry name" value="PNPLA"/>
    <property type="match status" value="1"/>
</dbReference>
<dbReference type="InterPro" id="IPR050301">
    <property type="entry name" value="NTE"/>
</dbReference>
<dbReference type="eggNOG" id="COG1752">
    <property type="taxonomic scope" value="Bacteria"/>
</dbReference>
<sequence>MSLFKTELFKTKPYRLGLTLSGGGAKCMAQIGLLQYLKEQELEPDIISGASGGAMVGALYSAGYAPEEILDFFVSTKMFSFRNLSFNALGLIDSGKIAKNFQPYFPEDSFESLSKPLYVVATDLNRARQVVFNSGPLINALTASSAYPGMFTPVTWHGTVYADGGIINNYPSDLIHDQCRHHIGMYLAPIMSRPSEHFGNTFDVLDRVFQIYSSARQYSNINLPEVSLAPEGIEECSAFMVKPDQLKSIYELGYNSTRKYFESEGADWLRNMKGSAQKRTSWFKLPIGSDTQ</sequence>
<dbReference type="InterPro" id="IPR016035">
    <property type="entry name" value="Acyl_Trfase/lysoPLipase"/>
</dbReference>
<dbReference type="InterPro" id="IPR002641">
    <property type="entry name" value="PNPLA_dom"/>
</dbReference>
<dbReference type="AlphaFoldDB" id="A0A081KAB7"/>
<dbReference type="EMBL" id="JOJP01000001">
    <property type="protein sequence ID" value="KEI71093.1"/>
    <property type="molecule type" value="Genomic_DNA"/>
</dbReference>
<comment type="caution">
    <text evidence="6">The sequence shown here is derived from an EMBL/GenBank/DDBJ whole genome shotgun (WGS) entry which is preliminary data.</text>
</comment>
<gene>
    <name evidence="6" type="ORF">GV64_10360</name>
</gene>
<dbReference type="PANTHER" id="PTHR14226:SF78">
    <property type="entry name" value="SLR0060 PROTEIN"/>
    <property type="match status" value="1"/>
</dbReference>
<dbReference type="Pfam" id="PF01734">
    <property type="entry name" value="Patatin"/>
    <property type="match status" value="1"/>
</dbReference>
<dbReference type="GO" id="GO:0016787">
    <property type="term" value="F:hydrolase activity"/>
    <property type="evidence" value="ECO:0007669"/>
    <property type="project" value="UniProtKB-UniRule"/>
</dbReference>
<evidence type="ECO:0000256" key="2">
    <source>
        <dbReference type="ARBA" id="ARBA00022963"/>
    </source>
</evidence>
<feature type="domain" description="PNPLA" evidence="5">
    <location>
        <begin position="18"/>
        <end position="176"/>
    </location>
</feature>
<keyword evidence="7" id="KW-1185">Reference proteome</keyword>
<dbReference type="GO" id="GO:0016042">
    <property type="term" value="P:lipid catabolic process"/>
    <property type="evidence" value="ECO:0007669"/>
    <property type="project" value="UniProtKB-UniRule"/>
</dbReference>
<dbReference type="STRING" id="305900.GV64_10360"/>
<name>A0A081KAB7_9GAMM</name>
<dbReference type="RefSeq" id="WP_020585009.1">
    <property type="nucleotide sequence ID" value="NZ_JOJP01000001.1"/>
</dbReference>
<accession>A0A081KAB7</accession>
<evidence type="ECO:0000256" key="4">
    <source>
        <dbReference type="PROSITE-ProRule" id="PRU01161"/>
    </source>
</evidence>
<organism evidence="6 7">
    <name type="scientific">Endozoicomonas elysicola</name>
    <dbReference type="NCBI Taxonomy" id="305900"/>
    <lineage>
        <taxon>Bacteria</taxon>
        <taxon>Pseudomonadati</taxon>
        <taxon>Pseudomonadota</taxon>
        <taxon>Gammaproteobacteria</taxon>
        <taxon>Oceanospirillales</taxon>
        <taxon>Endozoicomonadaceae</taxon>
        <taxon>Endozoicomonas</taxon>
    </lineage>
</organism>
<dbReference type="SUPFAM" id="SSF52151">
    <property type="entry name" value="FabD/lysophospholipase-like"/>
    <property type="match status" value="1"/>
</dbReference>
<reference evidence="6 7" key="1">
    <citation type="submission" date="2014-06" db="EMBL/GenBank/DDBJ databases">
        <title>Whole Genome Sequences of Three Symbiotic Endozoicomonas Bacteria.</title>
        <authorList>
            <person name="Neave M.J."/>
            <person name="Apprill A."/>
            <person name="Voolstra C.R."/>
        </authorList>
    </citation>
    <scope>NUCLEOTIDE SEQUENCE [LARGE SCALE GENOMIC DNA]</scope>
    <source>
        <strain evidence="6 7">DSM 22380</strain>
    </source>
</reference>
<keyword evidence="1 4" id="KW-0378">Hydrolase</keyword>